<comment type="caution">
    <text evidence="2">The sequence shown here is derived from an EMBL/GenBank/DDBJ whole genome shotgun (WGS) entry which is preliminary data.</text>
</comment>
<name>K8P8K8_9BRAD</name>
<keyword evidence="1" id="KW-0472">Membrane</keyword>
<organism evidence="2 3">
    <name type="scientific">Afipia clevelandensis ATCC 49720</name>
    <dbReference type="NCBI Taxonomy" id="883079"/>
    <lineage>
        <taxon>Bacteria</taxon>
        <taxon>Pseudomonadati</taxon>
        <taxon>Pseudomonadota</taxon>
        <taxon>Alphaproteobacteria</taxon>
        <taxon>Hyphomicrobiales</taxon>
        <taxon>Nitrobacteraceae</taxon>
        <taxon>Afipia</taxon>
    </lineage>
</organism>
<feature type="transmembrane region" description="Helical" evidence="1">
    <location>
        <begin position="51"/>
        <end position="74"/>
    </location>
</feature>
<keyword evidence="1" id="KW-1133">Transmembrane helix</keyword>
<evidence type="ECO:0000313" key="3">
    <source>
        <dbReference type="Proteomes" id="UP000001095"/>
    </source>
</evidence>
<evidence type="ECO:0000256" key="1">
    <source>
        <dbReference type="SAM" id="Phobius"/>
    </source>
</evidence>
<feature type="transmembrane region" description="Helical" evidence="1">
    <location>
        <begin position="80"/>
        <end position="101"/>
    </location>
</feature>
<feature type="transmembrane region" description="Helical" evidence="1">
    <location>
        <begin position="15"/>
        <end position="39"/>
    </location>
</feature>
<reference evidence="2 3" key="1">
    <citation type="submission" date="2012-04" db="EMBL/GenBank/DDBJ databases">
        <title>The Genome Sequence of Afipia clevelandensis ATCC 49720.</title>
        <authorList>
            <consortium name="The Broad Institute Genome Sequencing Platform"/>
            <person name="Earl A."/>
            <person name="Ward D."/>
            <person name="Feldgarden M."/>
            <person name="Gevers D."/>
            <person name="Huys G."/>
            <person name="Walker B."/>
            <person name="Young S.K."/>
            <person name="Zeng Q."/>
            <person name="Gargeya S."/>
            <person name="Fitzgerald M."/>
            <person name="Haas B."/>
            <person name="Abouelleil A."/>
            <person name="Alvarado L."/>
            <person name="Arachchi H.M."/>
            <person name="Berlin A."/>
            <person name="Chapman S.B."/>
            <person name="Goldberg J."/>
            <person name="Griggs A."/>
            <person name="Gujja S."/>
            <person name="Hansen M."/>
            <person name="Howarth C."/>
            <person name="Imamovic A."/>
            <person name="Larimer J."/>
            <person name="McCowen C."/>
            <person name="Montmayeur A."/>
            <person name="Murphy C."/>
            <person name="Neiman D."/>
            <person name="Pearson M."/>
            <person name="Priest M."/>
            <person name="Roberts A."/>
            <person name="Saif S."/>
            <person name="Shea T."/>
            <person name="Sisk P."/>
            <person name="Sykes S."/>
            <person name="Wortman J."/>
            <person name="Nusbaum C."/>
            <person name="Birren B."/>
        </authorList>
    </citation>
    <scope>NUCLEOTIDE SEQUENCE [LARGE SCALE GENOMIC DNA]</scope>
    <source>
        <strain evidence="2 3">ATCC 49720</strain>
    </source>
</reference>
<evidence type="ECO:0000313" key="2">
    <source>
        <dbReference type="EMBL" id="EKS35975.1"/>
    </source>
</evidence>
<gene>
    <name evidence="2" type="ORF">HMPREF9696_02187</name>
</gene>
<dbReference type="Proteomes" id="UP000001095">
    <property type="component" value="Unassembled WGS sequence"/>
</dbReference>
<dbReference type="HOGENOM" id="CLU_157738_0_0_5"/>
<feature type="transmembrane region" description="Helical" evidence="1">
    <location>
        <begin position="113"/>
        <end position="133"/>
    </location>
</feature>
<dbReference type="AlphaFoldDB" id="K8P8K8"/>
<keyword evidence="3" id="KW-1185">Reference proteome</keyword>
<accession>K8P8K8</accession>
<dbReference type="EMBL" id="AGWY01000008">
    <property type="protein sequence ID" value="EKS35975.1"/>
    <property type="molecule type" value="Genomic_DNA"/>
</dbReference>
<dbReference type="OrthoDB" id="7851455at2"/>
<sequence length="138" mass="14398">MEAVLSVARSVEPDLRSLGCFAILWAACSLSGLIISGLLPLGARANSSAPLGFGLVIGNAILLVLLLIGTVVFAASTLRLSSIILMGSWIFLFAPAIFNVVPQRWLDSYAGLLVLLCIQAAAVMMLGQSAHFANALSL</sequence>
<proteinExistence type="predicted"/>
<protein>
    <submittedName>
        <fullName evidence="2">Uncharacterized protein</fullName>
    </submittedName>
</protein>
<keyword evidence="1" id="KW-0812">Transmembrane</keyword>
<dbReference type="RefSeq" id="WP_002713053.1">
    <property type="nucleotide sequence ID" value="NZ_KB375281.1"/>
</dbReference>